<dbReference type="EMBL" id="OFSN01000019">
    <property type="protein sequence ID" value="SOY71846.1"/>
    <property type="molecule type" value="Genomic_DNA"/>
</dbReference>
<dbReference type="Proteomes" id="UP000257016">
    <property type="component" value="Unassembled WGS sequence"/>
</dbReference>
<reference evidence="1 2" key="1">
    <citation type="submission" date="2018-01" db="EMBL/GenBank/DDBJ databases">
        <authorList>
            <person name="Clerissi C."/>
        </authorList>
    </citation>
    <scope>NUCLEOTIDE SEQUENCE [LARGE SCALE GENOMIC DNA]</scope>
    <source>
        <strain evidence="1">Cupriavidus taiwanensis LMG 19430</strain>
    </source>
</reference>
<protein>
    <submittedName>
        <fullName evidence="1">Uncharacterized protein</fullName>
    </submittedName>
</protein>
<sequence length="58" mass="6890">MRRWPHCFAQQMKLRRRRGMLLDLEVAFSLGAKLSGPERGCRREYRAAVLWNMAKNAR</sequence>
<gene>
    <name evidence="1" type="ORF">CBM2586_B130566</name>
</gene>
<evidence type="ECO:0000313" key="2">
    <source>
        <dbReference type="Proteomes" id="UP000257016"/>
    </source>
</evidence>
<comment type="caution">
    <text evidence="1">The sequence shown here is derived from an EMBL/GenBank/DDBJ whole genome shotgun (WGS) entry which is preliminary data.</text>
</comment>
<evidence type="ECO:0000313" key="1">
    <source>
        <dbReference type="EMBL" id="SOY71846.1"/>
    </source>
</evidence>
<proteinExistence type="predicted"/>
<accession>A0A975XIE2</accession>
<organism evidence="1 2">
    <name type="scientific">Cupriavidus taiwanensis</name>
    <dbReference type="NCBI Taxonomy" id="164546"/>
    <lineage>
        <taxon>Bacteria</taxon>
        <taxon>Pseudomonadati</taxon>
        <taxon>Pseudomonadota</taxon>
        <taxon>Betaproteobacteria</taxon>
        <taxon>Burkholderiales</taxon>
        <taxon>Burkholderiaceae</taxon>
        <taxon>Cupriavidus</taxon>
    </lineage>
</organism>
<dbReference type="AlphaFoldDB" id="A0A975XIE2"/>
<name>A0A975XIE2_9BURK</name>